<proteinExistence type="predicted"/>
<keyword evidence="6" id="KW-0406">Ion transport</keyword>
<feature type="transmembrane region" description="Helical" evidence="9">
    <location>
        <begin position="360"/>
        <end position="379"/>
    </location>
</feature>
<feature type="region of interest" description="Disordered" evidence="8">
    <location>
        <begin position="496"/>
        <end position="515"/>
    </location>
</feature>
<dbReference type="PANTHER" id="PTHR33281">
    <property type="entry name" value="UPF0187 PROTEIN YNEE"/>
    <property type="match status" value="1"/>
</dbReference>
<feature type="transmembrane region" description="Helical" evidence="9">
    <location>
        <begin position="114"/>
        <end position="134"/>
    </location>
</feature>
<dbReference type="InterPro" id="IPR044669">
    <property type="entry name" value="YneE/VCCN1/2-like"/>
</dbReference>
<sequence length="515" mass="57886">MSDHEGCTAASSIPRAILADRRCPASISTSVDAPKSNNGSCPDLQADVPKERESFERPSRRPSFLDNLADSRESQFHVQDRSELERYFYGPRNMTQHSKWPIVMRVQGSIMPQMIIPLFLIGGWATLITCISHFYHDLGINNILLTVLGFVVGLSLSFRGSTAYERWADGRRYWASLIQTSRNLARIIWVHFDERPDEGNVDLLRKLYGIWKKYLRTIADYCRRSAMNLILAFAVALKHKLRFEPDVAYEDLAGLIGHLDTFALDAHDRNTLNPQSKSAWKSMGEYLSLSFAKSNPRKLIKRSKKPLGHLPIEILLHLSAYVDSCVKNGTLTLPQFQGQASSLNEVLTGTERVLDTPLPAAYSIAIAQISWIYVVLLPFQLYKFLHWTTIPASMVAAYIIIGLLTIGSEIENPFGHDVNDLPLTSYCRQIAKEIDIITASPSPNVEDFMTRPENLVLFPLSQAGYPMWKDRNREDIHSALRAKFVASPSKNPALAGSNMSTRTMSFPMGKGVEPV</sequence>
<dbReference type="RefSeq" id="XP_056497900.1">
    <property type="nucleotide sequence ID" value="XM_056648135.1"/>
</dbReference>
<evidence type="ECO:0000256" key="6">
    <source>
        <dbReference type="ARBA" id="ARBA00023065"/>
    </source>
</evidence>
<keyword evidence="7 9" id="KW-0472">Membrane</keyword>
<reference evidence="10" key="1">
    <citation type="submission" date="2022-11" db="EMBL/GenBank/DDBJ databases">
        <authorList>
            <person name="Petersen C."/>
        </authorList>
    </citation>
    <scope>NUCLEOTIDE SEQUENCE</scope>
    <source>
        <strain evidence="10">IBT 23319</strain>
    </source>
</reference>
<dbReference type="GO" id="GO:0005886">
    <property type="term" value="C:plasma membrane"/>
    <property type="evidence" value="ECO:0007669"/>
    <property type="project" value="UniProtKB-SubCell"/>
</dbReference>
<evidence type="ECO:0000313" key="10">
    <source>
        <dbReference type="EMBL" id="KAJ5222977.1"/>
    </source>
</evidence>
<keyword evidence="5 9" id="KW-1133">Transmembrane helix</keyword>
<accession>A0A9W9THF7</accession>
<evidence type="ECO:0000256" key="1">
    <source>
        <dbReference type="ARBA" id="ARBA00004651"/>
    </source>
</evidence>
<dbReference type="PANTHER" id="PTHR33281:SF19">
    <property type="entry name" value="VOLTAGE-DEPENDENT ANION CHANNEL-FORMING PROTEIN YNEE"/>
    <property type="match status" value="1"/>
</dbReference>
<evidence type="ECO:0000313" key="11">
    <source>
        <dbReference type="Proteomes" id="UP001147733"/>
    </source>
</evidence>
<dbReference type="Proteomes" id="UP001147733">
    <property type="component" value="Unassembled WGS sequence"/>
</dbReference>
<dbReference type="GO" id="GO:0005254">
    <property type="term" value="F:chloride channel activity"/>
    <property type="evidence" value="ECO:0007669"/>
    <property type="project" value="InterPro"/>
</dbReference>
<gene>
    <name evidence="10" type="ORF">N7469_009217</name>
</gene>
<dbReference type="OrthoDB" id="1368at2759"/>
<reference evidence="10" key="2">
    <citation type="journal article" date="2023" name="IMA Fungus">
        <title>Comparative genomic study of the Penicillium genus elucidates a diverse pangenome and 15 lateral gene transfer events.</title>
        <authorList>
            <person name="Petersen C."/>
            <person name="Sorensen T."/>
            <person name="Nielsen M.R."/>
            <person name="Sondergaard T.E."/>
            <person name="Sorensen J.L."/>
            <person name="Fitzpatrick D.A."/>
            <person name="Frisvad J.C."/>
            <person name="Nielsen K.L."/>
        </authorList>
    </citation>
    <scope>NUCLEOTIDE SEQUENCE</scope>
    <source>
        <strain evidence="10">IBT 23319</strain>
    </source>
</reference>
<keyword evidence="4 9" id="KW-0812">Transmembrane</keyword>
<dbReference type="Pfam" id="PF25539">
    <property type="entry name" value="Bestrophin_2"/>
    <property type="match status" value="1"/>
</dbReference>
<feature type="transmembrane region" description="Helical" evidence="9">
    <location>
        <begin position="385"/>
        <end position="406"/>
    </location>
</feature>
<dbReference type="GeneID" id="81387302"/>
<evidence type="ECO:0000256" key="5">
    <source>
        <dbReference type="ARBA" id="ARBA00022989"/>
    </source>
</evidence>
<comment type="caution">
    <text evidence="10">The sequence shown here is derived from an EMBL/GenBank/DDBJ whole genome shotgun (WGS) entry which is preliminary data.</text>
</comment>
<evidence type="ECO:0000256" key="7">
    <source>
        <dbReference type="ARBA" id="ARBA00023136"/>
    </source>
</evidence>
<organism evidence="10 11">
    <name type="scientific">Penicillium citrinum</name>
    <dbReference type="NCBI Taxonomy" id="5077"/>
    <lineage>
        <taxon>Eukaryota</taxon>
        <taxon>Fungi</taxon>
        <taxon>Dikarya</taxon>
        <taxon>Ascomycota</taxon>
        <taxon>Pezizomycotina</taxon>
        <taxon>Eurotiomycetes</taxon>
        <taxon>Eurotiomycetidae</taxon>
        <taxon>Eurotiales</taxon>
        <taxon>Aspergillaceae</taxon>
        <taxon>Penicillium</taxon>
    </lineage>
</organism>
<evidence type="ECO:0000256" key="3">
    <source>
        <dbReference type="ARBA" id="ARBA00022475"/>
    </source>
</evidence>
<evidence type="ECO:0000256" key="8">
    <source>
        <dbReference type="SAM" id="MobiDB-lite"/>
    </source>
</evidence>
<feature type="compositionally biased region" description="Polar residues" evidence="8">
    <location>
        <begin position="27"/>
        <end position="40"/>
    </location>
</feature>
<protein>
    <submittedName>
        <fullName evidence="10">Uncharacterized protein</fullName>
    </submittedName>
</protein>
<comment type="subcellular location">
    <subcellularLocation>
        <location evidence="1">Cell membrane</location>
        <topology evidence="1">Multi-pass membrane protein</topology>
    </subcellularLocation>
</comment>
<evidence type="ECO:0000256" key="2">
    <source>
        <dbReference type="ARBA" id="ARBA00022448"/>
    </source>
</evidence>
<dbReference type="EMBL" id="JAPQKT010000008">
    <property type="protein sequence ID" value="KAJ5222977.1"/>
    <property type="molecule type" value="Genomic_DNA"/>
</dbReference>
<evidence type="ECO:0000256" key="9">
    <source>
        <dbReference type="SAM" id="Phobius"/>
    </source>
</evidence>
<feature type="region of interest" description="Disordered" evidence="8">
    <location>
        <begin position="27"/>
        <end position="61"/>
    </location>
</feature>
<evidence type="ECO:0000256" key="4">
    <source>
        <dbReference type="ARBA" id="ARBA00022692"/>
    </source>
</evidence>
<name>A0A9W9THF7_PENCI</name>
<feature type="compositionally biased region" description="Basic and acidic residues" evidence="8">
    <location>
        <begin position="48"/>
        <end position="59"/>
    </location>
</feature>
<keyword evidence="3" id="KW-1003">Cell membrane</keyword>
<keyword evidence="11" id="KW-1185">Reference proteome</keyword>
<dbReference type="AlphaFoldDB" id="A0A9W9THF7"/>
<keyword evidence="2" id="KW-0813">Transport</keyword>
<feature type="transmembrane region" description="Helical" evidence="9">
    <location>
        <begin position="140"/>
        <end position="158"/>
    </location>
</feature>